<dbReference type="RefSeq" id="WP_052062513.1">
    <property type="nucleotide sequence ID" value="NZ_JRMP02000024.1"/>
</dbReference>
<evidence type="ECO:0000313" key="7">
    <source>
        <dbReference type="Proteomes" id="UP000477070"/>
    </source>
</evidence>
<dbReference type="OrthoDB" id="3249at2"/>
<evidence type="ECO:0000313" key="6">
    <source>
        <dbReference type="Proteomes" id="UP000029714"/>
    </source>
</evidence>
<accession>A0A347VNX0</accession>
<feature type="domain" description="HTH tetR-type" evidence="3">
    <location>
        <begin position="18"/>
        <end position="78"/>
    </location>
</feature>
<feature type="DNA-binding region" description="H-T-H motif" evidence="2">
    <location>
        <begin position="41"/>
        <end position="60"/>
    </location>
</feature>
<organism evidence="5 6">
    <name type="scientific">Helicobacter saguini</name>
    <dbReference type="NCBI Taxonomy" id="1548018"/>
    <lineage>
        <taxon>Bacteria</taxon>
        <taxon>Pseudomonadati</taxon>
        <taxon>Campylobacterota</taxon>
        <taxon>Epsilonproteobacteria</taxon>
        <taxon>Campylobacterales</taxon>
        <taxon>Helicobacteraceae</taxon>
        <taxon>Helicobacter</taxon>
    </lineage>
</organism>
<dbReference type="InterPro" id="IPR050624">
    <property type="entry name" value="HTH-type_Tx_Regulator"/>
</dbReference>
<protein>
    <submittedName>
        <fullName evidence="4">TetR family transcriptional regulator</fullName>
    </submittedName>
    <submittedName>
        <fullName evidence="5">TetR/AcrR family transcriptional regulator</fullName>
    </submittedName>
</protein>
<name>A0A347VNX0_9HELI</name>
<evidence type="ECO:0000313" key="5">
    <source>
        <dbReference type="EMBL" id="TLD92024.1"/>
    </source>
</evidence>
<evidence type="ECO:0000313" key="4">
    <source>
        <dbReference type="EMBL" id="MWV70077.1"/>
    </source>
</evidence>
<dbReference type="InterPro" id="IPR039532">
    <property type="entry name" value="TetR_C_Firmicutes"/>
</dbReference>
<evidence type="ECO:0000256" key="1">
    <source>
        <dbReference type="ARBA" id="ARBA00023125"/>
    </source>
</evidence>
<dbReference type="AlphaFoldDB" id="A0A347VNX0"/>
<evidence type="ECO:0000256" key="2">
    <source>
        <dbReference type="PROSITE-ProRule" id="PRU00335"/>
    </source>
</evidence>
<dbReference type="Proteomes" id="UP000477070">
    <property type="component" value="Unassembled WGS sequence"/>
</dbReference>
<dbReference type="Pfam" id="PF00440">
    <property type="entry name" value="TetR_N"/>
    <property type="match status" value="1"/>
</dbReference>
<sequence length="216" mass="24945">MDSKKLEILQQNNAESKSLVKKCLQDSLLELMQTKKFESISITDIARRAGVSRNAYYRNYDSKEAILEELLQKIVIESSSEMAKFDPILETKQTWIALLNITKKYYKEYKMLINAGLSQAIQDTFVKNLHKNTMRDFSQSLHNLDSKKLGNMEFFNNKSSNKSAIFYSNHYYIGGICSTLFAWIQNDMNENVETIANIGTTIMQQGIKSLLLYNFE</sequence>
<reference evidence="5 6" key="2">
    <citation type="journal article" date="2016" name="Infect. Immun.">
        <title>Helicobacter saguini, a Novel Helicobacter Isolated from Cotton-Top Tamarins with Ulcerative Colitis, Has Proinflammatory Properties and Induces Typhlocolitis and Dysplasia in Gnotobiotic IL-10-/- Mice.</title>
        <authorList>
            <person name="Shen Z."/>
            <person name="Mannion A."/>
            <person name="Whary M.T."/>
            <person name="Muthupalani S."/>
            <person name="Sheh A."/>
            <person name="Feng Y."/>
            <person name="Gong G."/>
            <person name="Vandamme P."/>
            <person name="Holcombe H.R."/>
            <person name="Paster B.J."/>
            <person name="Fox J.G."/>
        </authorList>
    </citation>
    <scope>NUCLEOTIDE SEQUENCE [LARGE SCALE GENOMIC DNA]</scope>
    <source>
        <strain evidence="5 6">MIT 97-6194</strain>
    </source>
</reference>
<dbReference type="SUPFAM" id="SSF46689">
    <property type="entry name" value="Homeodomain-like"/>
    <property type="match status" value="1"/>
</dbReference>
<dbReference type="PROSITE" id="PS50977">
    <property type="entry name" value="HTH_TETR_2"/>
    <property type="match status" value="1"/>
</dbReference>
<reference evidence="5 6" key="1">
    <citation type="journal article" date="2014" name="Genome Announc.">
        <title>Draft genome sequences of eight enterohepatic helicobacter species isolated from both laboratory and wild rodents.</title>
        <authorList>
            <person name="Sheh A."/>
            <person name="Shen Z."/>
            <person name="Fox J.G."/>
        </authorList>
    </citation>
    <scope>NUCLEOTIDE SEQUENCE [LARGE SCALE GENOMIC DNA]</scope>
    <source>
        <strain evidence="5 6">MIT 97-6194</strain>
    </source>
</reference>
<reference evidence="5" key="3">
    <citation type="submission" date="2018-04" db="EMBL/GenBank/DDBJ databases">
        <authorList>
            <person name="Sheh A."/>
            <person name="Shen Z."/>
            <person name="Mannion A.J."/>
            <person name="Fox J.G."/>
        </authorList>
    </citation>
    <scope>NUCLEOTIDE SEQUENCE</scope>
    <source>
        <strain evidence="5">MIT 97-6194</strain>
    </source>
</reference>
<dbReference type="Proteomes" id="UP000029714">
    <property type="component" value="Unassembled WGS sequence"/>
</dbReference>
<reference evidence="4 7" key="4">
    <citation type="submission" date="2019-12" db="EMBL/GenBank/DDBJ databases">
        <title>Multi-Generational Helicobacter saguini Isolates.</title>
        <authorList>
            <person name="Mannion A."/>
            <person name="Shen Z."/>
            <person name="Fox J.G."/>
        </authorList>
    </citation>
    <scope>NUCLEOTIDE SEQUENCE [LARGE SCALE GENOMIC DNA]</scope>
    <source>
        <strain evidence="4">16-048</strain>
        <strain evidence="7">16-048 (F4)</strain>
    </source>
</reference>
<dbReference type="PANTHER" id="PTHR43479:SF11">
    <property type="entry name" value="ACREF_ENVCD OPERON REPRESSOR-RELATED"/>
    <property type="match status" value="1"/>
</dbReference>
<keyword evidence="6" id="KW-1185">Reference proteome</keyword>
<gene>
    <name evidence="4" type="ORF">DCO61_08715</name>
    <name evidence="5" type="ORF">LS64_010985</name>
</gene>
<evidence type="ECO:0000259" key="3">
    <source>
        <dbReference type="PROSITE" id="PS50977"/>
    </source>
</evidence>
<dbReference type="InterPro" id="IPR009057">
    <property type="entry name" value="Homeodomain-like_sf"/>
</dbReference>
<comment type="caution">
    <text evidence="5">The sequence shown here is derived from an EMBL/GenBank/DDBJ whole genome shotgun (WGS) entry which is preliminary data.</text>
</comment>
<proteinExistence type="predicted"/>
<dbReference type="EMBL" id="QBIU01000001">
    <property type="protein sequence ID" value="MWV70077.1"/>
    <property type="molecule type" value="Genomic_DNA"/>
</dbReference>
<dbReference type="GO" id="GO:0003677">
    <property type="term" value="F:DNA binding"/>
    <property type="evidence" value="ECO:0007669"/>
    <property type="project" value="UniProtKB-UniRule"/>
</dbReference>
<dbReference type="Pfam" id="PF14278">
    <property type="entry name" value="TetR_C_8"/>
    <property type="match status" value="1"/>
</dbReference>
<dbReference type="InterPro" id="IPR001647">
    <property type="entry name" value="HTH_TetR"/>
</dbReference>
<dbReference type="PANTHER" id="PTHR43479">
    <property type="entry name" value="ACREF/ENVCD OPERON REPRESSOR-RELATED"/>
    <property type="match status" value="1"/>
</dbReference>
<dbReference type="EMBL" id="JRMP02000024">
    <property type="protein sequence ID" value="TLD92024.1"/>
    <property type="molecule type" value="Genomic_DNA"/>
</dbReference>
<dbReference type="Gene3D" id="1.10.357.10">
    <property type="entry name" value="Tetracycline Repressor, domain 2"/>
    <property type="match status" value="1"/>
</dbReference>
<keyword evidence="1 2" id="KW-0238">DNA-binding</keyword>